<feature type="binding site" evidence="9">
    <location>
        <position position="243"/>
    </location>
    <ligand>
        <name>[4Fe-4S] cluster</name>
        <dbReference type="ChEBI" id="CHEBI:49883"/>
        <label>2</label>
    </ligand>
</feature>
<feature type="binding site" evidence="9">
    <location>
        <position position="223"/>
    </location>
    <ligand>
        <name>[4Fe-4S] cluster</name>
        <dbReference type="ChEBI" id="CHEBI:49883"/>
        <label>1</label>
    </ligand>
</feature>
<dbReference type="Pfam" id="PF08331">
    <property type="entry name" value="QueG_DUF1730"/>
    <property type="match status" value="1"/>
</dbReference>
<feature type="binding site" evidence="9">
    <location>
        <position position="227"/>
    </location>
    <ligand>
        <name>[4Fe-4S] cluster</name>
        <dbReference type="ChEBI" id="CHEBI:49883"/>
        <label>2</label>
    </ligand>
</feature>
<reference evidence="12" key="1">
    <citation type="submission" date="2017-01" db="EMBL/GenBank/DDBJ databases">
        <authorList>
            <person name="Varghese N."/>
            <person name="Submissions S."/>
        </authorList>
    </citation>
    <scope>NUCLEOTIDE SEQUENCE [LARGE SCALE GENOMIC DNA]</scope>
    <source>
        <strain evidence="12">DSM 21054</strain>
    </source>
</reference>
<comment type="function">
    <text evidence="9">Catalyzes the conversion of epoxyqueuosine (oQ) to queuosine (Q), which is a hypermodified base found in the wobble positions of tRNA(Asp), tRNA(Asn), tRNA(His) and tRNA(Tyr).</text>
</comment>
<feature type="domain" description="4Fe-4S ferredoxin-type" evidence="10">
    <location>
        <begin position="204"/>
        <end position="237"/>
    </location>
</feature>
<dbReference type="UniPathway" id="UPA00392"/>
<name>A0A1N7R1C4_9BACT</name>
<dbReference type="SUPFAM" id="SSF46548">
    <property type="entry name" value="alpha-helical ferredoxin"/>
    <property type="match status" value="1"/>
</dbReference>
<dbReference type="GO" id="GO:0046872">
    <property type="term" value="F:metal ion binding"/>
    <property type="evidence" value="ECO:0007669"/>
    <property type="project" value="UniProtKB-KW"/>
</dbReference>
<dbReference type="NCBIfam" id="TIGR00276">
    <property type="entry name" value="tRNA epoxyqueuosine(34) reductase QueG"/>
    <property type="match status" value="1"/>
</dbReference>
<comment type="subcellular location">
    <subcellularLocation>
        <location evidence="9">Cytoplasm</location>
    </subcellularLocation>
</comment>
<evidence type="ECO:0000256" key="1">
    <source>
        <dbReference type="ARBA" id="ARBA00022485"/>
    </source>
</evidence>
<dbReference type="GO" id="GO:0008616">
    <property type="term" value="P:tRNA queuosine(34) biosynthetic process"/>
    <property type="evidence" value="ECO:0007669"/>
    <property type="project" value="UniProtKB-UniRule"/>
</dbReference>
<dbReference type="EMBL" id="FTOR01000008">
    <property type="protein sequence ID" value="SIT28507.1"/>
    <property type="molecule type" value="Genomic_DNA"/>
</dbReference>
<evidence type="ECO:0000256" key="7">
    <source>
        <dbReference type="ARBA" id="ARBA00023004"/>
    </source>
</evidence>
<dbReference type="PROSITE" id="PS00198">
    <property type="entry name" value="4FE4S_FER_1"/>
    <property type="match status" value="1"/>
</dbReference>
<evidence type="ECO:0000259" key="10">
    <source>
        <dbReference type="PROSITE" id="PS51379"/>
    </source>
</evidence>
<gene>
    <name evidence="9" type="primary">queG</name>
    <name evidence="11" type="ORF">SAMN05421788_10842</name>
</gene>
<dbReference type="STRING" id="477680.SAMN05421788_10842"/>
<keyword evidence="2 9" id="KW-0963">Cytoplasm</keyword>
<keyword evidence="9" id="KW-0846">Cobalamin</keyword>
<keyword evidence="9" id="KW-0170">Cobalt</keyword>
<dbReference type="PANTHER" id="PTHR30002">
    <property type="entry name" value="EPOXYQUEUOSINE REDUCTASE"/>
    <property type="match status" value="1"/>
</dbReference>
<keyword evidence="12" id="KW-1185">Reference proteome</keyword>
<proteinExistence type="inferred from homology"/>
<feature type="binding site" evidence="9">
    <location>
        <position position="91"/>
    </location>
    <ligand>
        <name>cob(II)alamin</name>
        <dbReference type="ChEBI" id="CHEBI:16304"/>
    </ligand>
</feature>
<feature type="binding site" evidence="9">
    <location>
        <position position="274"/>
    </location>
    <ligand>
        <name>[4Fe-4S] cluster</name>
        <dbReference type="ChEBI" id="CHEBI:49883"/>
        <label>2</label>
    </ligand>
</feature>
<feature type="binding site" evidence="9">
    <location>
        <begin position="271"/>
        <end position="272"/>
    </location>
    <ligand>
        <name>cob(II)alamin</name>
        <dbReference type="ChEBI" id="CHEBI:16304"/>
    </ligand>
</feature>
<evidence type="ECO:0000256" key="8">
    <source>
        <dbReference type="ARBA" id="ARBA00023014"/>
    </source>
</evidence>
<feature type="binding site" evidence="9">
    <location>
        <position position="271"/>
    </location>
    <ligand>
        <name>[4Fe-4S] cluster</name>
        <dbReference type="ChEBI" id="CHEBI:49883"/>
        <label>2</label>
    </ligand>
</feature>
<dbReference type="Pfam" id="PF13484">
    <property type="entry name" value="Fer4_16"/>
    <property type="match status" value="1"/>
</dbReference>
<comment type="catalytic activity">
    <reaction evidence="9">
        <text>epoxyqueuosine(34) in tRNA + AH2 = queuosine(34) in tRNA + A + H2O</text>
        <dbReference type="Rhea" id="RHEA:32159"/>
        <dbReference type="Rhea" id="RHEA-COMP:18571"/>
        <dbReference type="Rhea" id="RHEA-COMP:18582"/>
        <dbReference type="ChEBI" id="CHEBI:13193"/>
        <dbReference type="ChEBI" id="CHEBI:15377"/>
        <dbReference type="ChEBI" id="CHEBI:17499"/>
        <dbReference type="ChEBI" id="CHEBI:194431"/>
        <dbReference type="ChEBI" id="CHEBI:194443"/>
        <dbReference type="EC" id="1.17.99.6"/>
    </reaction>
</comment>
<feature type="active site" description="Proton donor" evidence="9">
    <location>
        <position position="162"/>
    </location>
</feature>
<evidence type="ECO:0000256" key="2">
    <source>
        <dbReference type="ARBA" id="ARBA00022490"/>
    </source>
</evidence>
<evidence type="ECO:0000256" key="6">
    <source>
        <dbReference type="ARBA" id="ARBA00023002"/>
    </source>
</evidence>
<sequence length="351" mass="40485">MRLNLFIYLFLRLQRCNYSFSGLRVIFARYYMLQVTHHTHLIKEWAQQLGFSYCGIARARMLDEDARRLESWLNKGMHGSMHYMEKNFELRVDPTRLVPGAKSVITLLMNYYPPEQQVTDAPRIAKYAYGEDYHEVIRPKLNDLLARIRLNIGAVEGRGFVDSAPVLERSWAQLTGAGWIGKNGNLISKQNGSFFFIATLIIDLELEYDDPFAKDFCGTCTKCIDACPTDAILPNKQVDGSKCISYFTIELKDMLIPDEMQGRFDDWMFGCDTCQDVCPWNRFSKAGSEPAFAPIPEVLNLKTQDWEALTEESFRTIFKNSPLKRSKFKGIQRNLQFLQYNGTPLPTKEEQ</sequence>
<organism evidence="11 12">
    <name type="scientific">Filimonas lacunae</name>
    <dbReference type="NCBI Taxonomy" id="477680"/>
    <lineage>
        <taxon>Bacteria</taxon>
        <taxon>Pseudomonadati</taxon>
        <taxon>Bacteroidota</taxon>
        <taxon>Chitinophagia</taxon>
        <taxon>Chitinophagales</taxon>
        <taxon>Chitinophagaceae</taxon>
        <taxon>Filimonas</taxon>
    </lineage>
</organism>
<dbReference type="GO" id="GO:0005737">
    <property type="term" value="C:cytoplasm"/>
    <property type="evidence" value="ECO:0007669"/>
    <property type="project" value="UniProtKB-SubCell"/>
</dbReference>
<dbReference type="Gene3D" id="3.30.70.20">
    <property type="match status" value="1"/>
</dbReference>
<feature type="binding site" evidence="9">
    <location>
        <position position="220"/>
    </location>
    <ligand>
        <name>[4Fe-4S] cluster</name>
        <dbReference type="ChEBI" id="CHEBI:49883"/>
        <label>1</label>
    </ligand>
</feature>
<evidence type="ECO:0000313" key="11">
    <source>
        <dbReference type="EMBL" id="SIT28507.1"/>
    </source>
</evidence>
<keyword evidence="1 9" id="KW-0004">4Fe-4S</keyword>
<dbReference type="InterPro" id="IPR017900">
    <property type="entry name" value="4Fe4S_Fe_S_CS"/>
</dbReference>
<dbReference type="EC" id="1.17.99.6" evidence="9"/>
<feature type="binding site" evidence="9">
    <location>
        <position position="186"/>
    </location>
    <ligand>
        <name>cob(II)alamin</name>
        <dbReference type="ChEBI" id="CHEBI:16304"/>
    </ligand>
</feature>
<keyword evidence="6 9" id="KW-0560">Oxidoreductase</keyword>
<dbReference type="PROSITE" id="PS51379">
    <property type="entry name" value="4FE4S_FER_2"/>
    <property type="match status" value="1"/>
</dbReference>
<keyword evidence="7 9" id="KW-0408">Iron</keyword>
<comment type="cofactor">
    <cofactor evidence="9">
        <name>cob(II)alamin</name>
        <dbReference type="ChEBI" id="CHEBI:16304"/>
    </cofactor>
</comment>
<dbReference type="InterPro" id="IPR013542">
    <property type="entry name" value="QueG_DUF1730"/>
</dbReference>
<feature type="binding site" evidence="9">
    <location>
        <position position="217"/>
    </location>
    <ligand>
        <name>[4Fe-4S] cluster</name>
        <dbReference type="ChEBI" id="CHEBI:49883"/>
        <label>1</label>
    </ligand>
</feature>
<evidence type="ECO:0000256" key="3">
    <source>
        <dbReference type="ARBA" id="ARBA00022694"/>
    </source>
</evidence>
<comment type="pathway">
    <text evidence="9">tRNA modification; tRNA-queuosine biosynthesis.</text>
</comment>
<feature type="binding site" evidence="9">
    <location>
        <position position="278"/>
    </location>
    <ligand>
        <name>[4Fe-4S] cluster</name>
        <dbReference type="ChEBI" id="CHEBI:49883"/>
        <label>1</label>
    </ligand>
</feature>
<keyword evidence="4 9" id="KW-0479">Metal-binding</keyword>
<protein>
    <recommendedName>
        <fullName evidence="9">Epoxyqueuosine reductase</fullName>
        <ecNumber evidence="9">1.17.99.6</ecNumber>
    </recommendedName>
    <alternativeName>
        <fullName evidence="9">Queuosine biosynthesis protein QueG</fullName>
    </alternativeName>
</protein>
<keyword evidence="3 9" id="KW-0819">tRNA processing</keyword>
<dbReference type="PANTHER" id="PTHR30002:SF4">
    <property type="entry name" value="EPOXYQUEUOSINE REDUCTASE"/>
    <property type="match status" value="1"/>
</dbReference>
<dbReference type="GO" id="GO:0052693">
    <property type="term" value="F:epoxyqueuosine reductase activity"/>
    <property type="evidence" value="ECO:0007669"/>
    <property type="project" value="UniProtKB-UniRule"/>
</dbReference>
<feature type="binding site" evidence="9">
    <location>
        <position position="252"/>
    </location>
    <ligand>
        <name>tRNA</name>
        <dbReference type="ChEBI" id="CHEBI:17843"/>
    </ligand>
</feature>
<dbReference type="GO" id="GO:0031419">
    <property type="term" value="F:cobalamin binding"/>
    <property type="evidence" value="ECO:0007669"/>
    <property type="project" value="UniProtKB-KW"/>
</dbReference>
<evidence type="ECO:0000313" key="12">
    <source>
        <dbReference type="Proteomes" id="UP000186917"/>
    </source>
</evidence>
<dbReference type="Proteomes" id="UP000186917">
    <property type="component" value="Unassembled WGS sequence"/>
</dbReference>
<dbReference type="HAMAP" id="MF_00916">
    <property type="entry name" value="QueG"/>
    <property type="match status" value="1"/>
</dbReference>
<evidence type="ECO:0000256" key="5">
    <source>
        <dbReference type="ARBA" id="ARBA00022785"/>
    </source>
</evidence>
<keyword evidence="5 9" id="KW-0671">Queuosine biosynthesis</keyword>
<comment type="similarity">
    <text evidence="9">Belongs to the QueG family.</text>
</comment>
<accession>A0A1N7R1C4</accession>
<dbReference type="InterPro" id="IPR004453">
    <property type="entry name" value="QueG"/>
</dbReference>
<dbReference type="AlphaFoldDB" id="A0A1N7R1C4"/>
<keyword evidence="8 9" id="KW-0411">Iron-sulfur</keyword>
<feature type="binding site" evidence="9">
    <location>
        <position position="245"/>
    </location>
    <ligand>
        <name>cob(II)alamin</name>
        <dbReference type="ChEBI" id="CHEBI:16304"/>
    </ligand>
</feature>
<comment type="subunit">
    <text evidence="9">Monomer.</text>
</comment>
<feature type="binding site" evidence="9">
    <location>
        <position position="162"/>
    </location>
    <ligand>
        <name>cob(II)alamin</name>
        <dbReference type="ChEBI" id="CHEBI:16304"/>
    </ligand>
</feature>
<feature type="binding site" evidence="9">
    <location>
        <position position="183"/>
    </location>
    <ligand>
        <name>cob(II)alamin</name>
        <dbReference type="ChEBI" id="CHEBI:16304"/>
    </ligand>
</feature>
<dbReference type="InterPro" id="IPR017896">
    <property type="entry name" value="4Fe4S_Fe-S-bd"/>
</dbReference>
<feature type="binding site" evidence="9">
    <location>
        <position position="197"/>
    </location>
    <ligand>
        <name>cob(II)alamin</name>
        <dbReference type="ChEBI" id="CHEBI:16304"/>
    </ligand>
</feature>
<feature type="binding site" evidence="9">
    <location>
        <position position="329"/>
    </location>
    <ligand>
        <name>tRNA</name>
        <dbReference type="ChEBI" id="CHEBI:17843"/>
    </ligand>
</feature>
<comment type="cofactor">
    <cofactor evidence="9">
        <name>[4Fe-4S] cluster</name>
        <dbReference type="ChEBI" id="CHEBI:49883"/>
    </cofactor>
    <text evidence="9">Binds 2 [4Fe-4S] clusters per monomer.</text>
</comment>
<comment type="caution">
    <text evidence="9">Lacks conserved residue(s) required for the propagation of feature annotation.</text>
</comment>
<evidence type="ECO:0000256" key="9">
    <source>
        <dbReference type="HAMAP-Rule" id="MF_00916"/>
    </source>
</evidence>
<evidence type="ECO:0000256" key="4">
    <source>
        <dbReference type="ARBA" id="ARBA00022723"/>
    </source>
</evidence>
<dbReference type="GO" id="GO:0051539">
    <property type="term" value="F:4 iron, 4 sulfur cluster binding"/>
    <property type="evidence" value="ECO:0007669"/>
    <property type="project" value="UniProtKB-KW"/>
</dbReference>